<protein>
    <submittedName>
        <fullName evidence="1">Uncharacterized protein</fullName>
    </submittedName>
</protein>
<dbReference type="EMBL" id="BAABDE010000034">
    <property type="protein sequence ID" value="GAA3838304.1"/>
    <property type="molecule type" value="Genomic_DNA"/>
</dbReference>
<gene>
    <name evidence="1" type="ORF">GCM10022403_083490</name>
</gene>
<organism evidence="1 2">
    <name type="scientific">Streptomyces coacervatus</name>
    <dbReference type="NCBI Taxonomy" id="647381"/>
    <lineage>
        <taxon>Bacteria</taxon>
        <taxon>Bacillati</taxon>
        <taxon>Actinomycetota</taxon>
        <taxon>Actinomycetes</taxon>
        <taxon>Kitasatosporales</taxon>
        <taxon>Streptomycetaceae</taxon>
        <taxon>Streptomyces</taxon>
    </lineage>
</organism>
<name>A0ABP7JAV8_9ACTN</name>
<reference evidence="2" key="1">
    <citation type="journal article" date="2019" name="Int. J. Syst. Evol. Microbiol.">
        <title>The Global Catalogue of Microorganisms (GCM) 10K type strain sequencing project: providing services to taxonomists for standard genome sequencing and annotation.</title>
        <authorList>
            <consortium name="The Broad Institute Genomics Platform"/>
            <consortium name="The Broad Institute Genome Sequencing Center for Infectious Disease"/>
            <person name="Wu L."/>
            <person name="Ma J."/>
        </authorList>
    </citation>
    <scope>NUCLEOTIDE SEQUENCE [LARGE SCALE GENOMIC DNA]</scope>
    <source>
        <strain evidence="2">JCM 17138</strain>
    </source>
</reference>
<keyword evidence="2" id="KW-1185">Reference proteome</keyword>
<dbReference type="RefSeq" id="WP_275777302.1">
    <property type="nucleotide sequence ID" value="NZ_BAABDE010000034.1"/>
</dbReference>
<accession>A0ABP7JAV8</accession>
<sequence>MTLDQYALALATADAGDSLCTSQVRNLRLVDVSAGWLHIDDRKIPLADPVRERIAAYLDYRTATRPNIAEPHLLINPGRTLESRNVGIRAEAMASTGDAKRLLNMFGLSISARLRYADVVGHPGFTDAAPST</sequence>
<evidence type="ECO:0000313" key="2">
    <source>
        <dbReference type="Proteomes" id="UP001501009"/>
    </source>
</evidence>
<proteinExistence type="predicted"/>
<comment type="caution">
    <text evidence="1">The sequence shown here is derived from an EMBL/GenBank/DDBJ whole genome shotgun (WGS) entry which is preliminary data.</text>
</comment>
<dbReference type="Proteomes" id="UP001501009">
    <property type="component" value="Unassembled WGS sequence"/>
</dbReference>
<evidence type="ECO:0000313" key="1">
    <source>
        <dbReference type="EMBL" id="GAA3838304.1"/>
    </source>
</evidence>